<evidence type="ECO:0000256" key="1">
    <source>
        <dbReference type="ARBA" id="ARBA00000901"/>
    </source>
</evidence>
<comment type="caution">
    <text evidence="15">The sequence shown here is derived from an EMBL/GenBank/DDBJ whole genome shotgun (WGS) entry which is preliminary data.</text>
</comment>
<dbReference type="CDD" id="cd04732">
    <property type="entry name" value="HisA"/>
    <property type="match status" value="1"/>
</dbReference>
<dbReference type="InterPro" id="IPR044524">
    <property type="entry name" value="Isoase_HisA-like"/>
</dbReference>
<dbReference type="GO" id="GO:0000162">
    <property type="term" value="P:L-tryptophan biosynthetic process"/>
    <property type="evidence" value="ECO:0007669"/>
    <property type="project" value="TreeGrafter"/>
</dbReference>
<evidence type="ECO:0000256" key="10">
    <source>
        <dbReference type="ARBA" id="ARBA00023235"/>
    </source>
</evidence>
<accession>A0A9D1PD34</accession>
<keyword evidence="8 12" id="KW-0028">Amino-acid biosynthesis</keyword>
<dbReference type="InterPro" id="IPR013785">
    <property type="entry name" value="Aldolase_TIM"/>
</dbReference>
<feature type="active site" description="Proton donor" evidence="12">
    <location>
        <position position="129"/>
    </location>
</feature>
<gene>
    <name evidence="12 15" type="primary">hisA</name>
    <name evidence="15" type="ORF">H9747_03330</name>
</gene>
<comment type="similarity">
    <text evidence="4 12 13">Belongs to the HisA/HisF family.</text>
</comment>
<dbReference type="InterPro" id="IPR006062">
    <property type="entry name" value="His_biosynth"/>
</dbReference>
<dbReference type="InterPro" id="IPR006063">
    <property type="entry name" value="HisA_bact_arch"/>
</dbReference>
<evidence type="ECO:0000256" key="3">
    <source>
        <dbReference type="ARBA" id="ARBA00005133"/>
    </source>
</evidence>
<evidence type="ECO:0000256" key="9">
    <source>
        <dbReference type="ARBA" id="ARBA00023102"/>
    </source>
</evidence>
<name>A0A9D1PD34_9FIRM</name>
<evidence type="ECO:0000313" key="16">
    <source>
        <dbReference type="Proteomes" id="UP000886814"/>
    </source>
</evidence>
<evidence type="ECO:0000256" key="8">
    <source>
        <dbReference type="ARBA" id="ARBA00022605"/>
    </source>
</evidence>
<dbReference type="EC" id="5.3.1.16" evidence="5 12"/>
<evidence type="ECO:0000256" key="11">
    <source>
        <dbReference type="ARBA" id="ARBA00030547"/>
    </source>
</evidence>
<keyword evidence="9 12" id="KW-0368">Histidine biosynthesis</keyword>
<comment type="catalytic activity">
    <reaction evidence="1 12 14">
        <text>1-(5-phospho-beta-D-ribosyl)-5-[(5-phospho-beta-D-ribosylamino)methylideneamino]imidazole-4-carboxamide = 5-[(5-phospho-1-deoxy-D-ribulos-1-ylimino)methylamino]-1-(5-phospho-beta-D-ribosyl)imidazole-4-carboxamide</text>
        <dbReference type="Rhea" id="RHEA:15469"/>
        <dbReference type="ChEBI" id="CHEBI:58435"/>
        <dbReference type="ChEBI" id="CHEBI:58525"/>
        <dbReference type="EC" id="5.3.1.16"/>
    </reaction>
</comment>
<protein>
    <recommendedName>
        <fullName evidence="6 12">1-(5-phosphoribosyl)-5-[(5-phosphoribosylamino)methylideneamino] imidazole-4-carboxamide isomerase</fullName>
        <ecNumber evidence="5 12">5.3.1.16</ecNumber>
    </recommendedName>
    <alternativeName>
        <fullName evidence="11 12">Phosphoribosylformimino-5-aminoimidazole carboxamide ribotide isomerase</fullName>
    </alternativeName>
</protein>
<evidence type="ECO:0000256" key="5">
    <source>
        <dbReference type="ARBA" id="ARBA00012550"/>
    </source>
</evidence>
<dbReference type="PANTHER" id="PTHR43090:SF2">
    <property type="entry name" value="1-(5-PHOSPHORIBOSYL)-5-[(5-PHOSPHORIBOSYLAMINO)METHYLIDENEAMINO] IMIDAZOLE-4-CARBOXAMIDE ISOMERASE"/>
    <property type="match status" value="1"/>
</dbReference>
<dbReference type="Gene3D" id="3.20.20.70">
    <property type="entry name" value="Aldolase class I"/>
    <property type="match status" value="1"/>
</dbReference>
<dbReference type="GO" id="GO:0000105">
    <property type="term" value="P:L-histidine biosynthetic process"/>
    <property type="evidence" value="ECO:0007669"/>
    <property type="project" value="UniProtKB-UniRule"/>
</dbReference>
<sequence length="239" mass="26022">MIVLPAIDIKDKTCVRLFKGDYGTAQKVAEDPFETARKFAREGAKWIHMVDLNGAKDAYPVNREIFLKIAKETGLNTELGGGIRDMKTIEDYLREGISRIILGSAAVKNPDLVAEAVKEFGDKIAVGIDARDGMVATEGWMETSAVCYLELAMAMEQMGVKTLIYTDISRDGTLTGVNLDHLEQLNDTVSCRIIASGGVRSIEDIENCAKLGLYGCICGKSIYSGAIDLKEAIEKAGEF</sequence>
<dbReference type="GO" id="GO:0003949">
    <property type="term" value="F:1-(5-phosphoribosyl)-5-[(5-phosphoribosylamino)methylideneamino]imidazole-4-carboxamide isomerase activity"/>
    <property type="evidence" value="ECO:0007669"/>
    <property type="project" value="UniProtKB-UniRule"/>
</dbReference>
<dbReference type="InterPro" id="IPR011060">
    <property type="entry name" value="RibuloseP-bd_barrel"/>
</dbReference>
<reference evidence="15" key="2">
    <citation type="submission" date="2021-04" db="EMBL/GenBank/DDBJ databases">
        <authorList>
            <person name="Gilroy R."/>
        </authorList>
    </citation>
    <scope>NUCLEOTIDE SEQUENCE</scope>
    <source>
        <strain evidence="15">CHK195-9823</strain>
    </source>
</reference>
<evidence type="ECO:0000256" key="4">
    <source>
        <dbReference type="ARBA" id="ARBA00009667"/>
    </source>
</evidence>
<dbReference type="Pfam" id="PF00977">
    <property type="entry name" value="His_biosynth"/>
    <property type="match status" value="1"/>
</dbReference>
<dbReference type="HAMAP" id="MF_01014">
    <property type="entry name" value="HisA"/>
    <property type="match status" value="1"/>
</dbReference>
<dbReference type="GO" id="GO:0005737">
    <property type="term" value="C:cytoplasm"/>
    <property type="evidence" value="ECO:0007669"/>
    <property type="project" value="UniProtKB-SubCell"/>
</dbReference>
<evidence type="ECO:0000256" key="2">
    <source>
        <dbReference type="ARBA" id="ARBA00004496"/>
    </source>
</evidence>
<evidence type="ECO:0000256" key="14">
    <source>
        <dbReference type="RuleBase" id="RU003658"/>
    </source>
</evidence>
<dbReference type="InterPro" id="IPR023016">
    <property type="entry name" value="HisA/PriA"/>
</dbReference>
<evidence type="ECO:0000256" key="13">
    <source>
        <dbReference type="RuleBase" id="RU003657"/>
    </source>
</evidence>
<dbReference type="NCBIfam" id="TIGR00007">
    <property type="entry name" value="1-(5-phosphoribosyl)-5-[(5-phosphoribosylamino)methylideneamino]imidazole-4-carboxamide isomerase"/>
    <property type="match status" value="1"/>
</dbReference>
<proteinExistence type="inferred from homology"/>
<evidence type="ECO:0000256" key="6">
    <source>
        <dbReference type="ARBA" id="ARBA00018464"/>
    </source>
</evidence>
<keyword evidence="10 12" id="KW-0413">Isomerase</keyword>
<dbReference type="SUPFAM" id="SSF51366">
    <property type="entry name" value="Ribulose-phoshate binding barrel"/>
    <property type="match status" value="1"/>
</dbReference>
<evidence type="ECO:0000256" key="7">
    <source>
        <dbReference type="ARBA" id="ARBA00022490"/>
    </source>
</evidence>
<dbReference type="EMBL" id="DXIQ01000019">
    <property type="protein sequence ID" value="HIV38018.1"/>
    <property type="molecule type" value="Genomic_DNA"/>
</dbReference>
<keyword evidence="7 12" id="KW-0963">Cytoplasm</keyword>
<dbReference type="AlphaFoldDB" id="A0A9D1PD34"/>
<reference evidence="15" key="1">
    <citation type="journal article" date="2021" name="PeerJ">
        <title>Extensive microbial diversity within the chicken gut microbiome revealed by metagenomics and culture.</title>
        <authorList>
            <person name="Gilroy R."/>
            <person name="Ravi A."/>
            <person name="Getino M."/>
            <person name="Pursley I."/>
            <person name="Horton D.L."/>
            <person name="Alikhan N.F."/>
            <person name="Baker D."/>
            <person name="Gharbi K."/>
            <person name="Hall N."/>
            <person name="Watson M."/>
            <person name="Adriaenssens E.M."/>
            <person name="Foster-Nyarko E."/>
            <person name="Jarju S."/>
            <person name="Secka A."/>
            <person name="Antonio M."/>
            <person name="Oren A."/>
            <person name="Chaudhuri R.R."/>
            <person name="La Ragione R."/>
            <person name="Hildebrand F."/>
            <person name="Pallen M.J."/>
        </authorList>
    </citation>
    <scope>NUCLEOTIDE SEQUENCE</scope>
    <source>
        <strain evidence="15">CHK195-9823</strain>
    </source>
</reference>
<organism evidence="15 16">
    <name type="scientific">Candidatus Blautia stercorigallinarum</name>
    <dbReference type="NCBI Taxonomy" id="2838501"/>
    <lineage>
        <taxon>Bacteria</taxon>
        <taxon>Bacillati</taxon>
        <taxon>Bacillota</taxon>
        <taxon>Clostridia</taxon>
        <taxon>Lachnospirales</taxon>
        <taxon>Lachnospiraceae</taxon>
        <taxon>Blautia</taxon>
    </lineage>
</organism>
<dbReference type="PANTHER" id="PTHR43090">
    <property type="entry name" value="1-(5-PHOSPHORIBOSYL)-5-[(5-PHOSPHORIBOSYLAMINO)METHYLIDENEAMINO] IMIDAZOLE-4-CARBOXAMIDE ISOMERASE"/>
    <property type="match status" value="1"/>
</dbReference>
<comment type="pathway">
    <text evidence="3 12 14">Amino-acid biosynthesis; L-histidine biosynthesis; L-histidine from 5-phospho-alpha-D-ribose 1-diphosphate: step 4/9.</text>
</comment>
<comment type="subcellular location">
    <subcellularLocation>
        <location evidence="2 12 14">Cytoplasm</location>
    </subcellularLocation>
</comment>
<dbReference type="Proteomes" id="UP000886814">
    <property type="component" value="Unassembled WGS sequence"/>
</dbReference>
<dbReference type="FunFam" id="3.20.20.70:FF:000009">
    <property type="entry name" value="1-(5-phosphoribosyl)-5-[(5-phosphoribosylamino)methylideneamino] imidazole-4-carboxamide isomerase"/>
    <property type="match status" value="1"/>
</dbReference>
<evidence type="ECO:0000256" key="12">
    <source>
        <dbReference type="HAMAP-Rule" id="MF_01014"/>
    </source>
</evidence>
<evidence type="ECO:0000313" key="15">
    <source>
        <dbReference type="EMBL" id="HIV38018.1"/>
    </source>
</evidence>
<feature type="active site" description="Proton acceptor" evidence="12">
    <location>
        <position position="8"/>
    </location>
</feature>